<evidence type="ECO:0000256" key="5">
    <source>
        <dbReference type="SAM" id="Phobius"/>
    </source>
</evidence>
<dbReference type="EMBL" id="LNIX01000019">
    <property type="protein sequence ID" value="OXA44543.1"/>
    <property type="molecule type" value="Genomic_DNA"/>
</dbReference>
<feature type="transmembrane region" description="Helical" evidence="5">
    <location>
        <begin position="212"/>
        <end position="232"/>
    </location>
</feature>
<name>A0A226DH39_FOLCA</name>
<evidence type="ECO:0000313" key="6">
    <source>
        <dbReference type="EMBL" id="OXA44543.1"/>
    </source>
</evidence>
<dbReference type="STRING" id="158441.A0A226DH39"/>
<accession>A0A226DH39</accession>
<keyword evidence="2 5" id="KW-0812">Transmembrane</keyword>
<sequence>MAITCEKWVVMGLLAVISTLFGFLPYILFRSLKTCNPIYIQTNTYKMMVSILACFGAGVLLSLALIHLLPHVREMFEEISTIWEIFPKHFPIAEATTLAGFGLIYFVEEIAHILMVDTQFGHSHTHAQNLPKIDTCSAKIISNNNVNLDSQNLAIGVDANSKNAIMSEDHNPNEDIGSDLTSSLKAFMALLALSFHEFMEGMAIGIQNESSMWVMFGGVASHKFVIAFCLGMEFVNSRASRKTMIGSVLFFGCITSIGIGVGGLIQAEGSSDSIYTAVIGGLATGTLLYVVFFEILNREREKKMYELEEVGGAGILQFAAVVVGMIFMEILSIMVSHHHHHGHVKVKRSYQSGDNFDLMNLPICGSPQSYGNGLPCLAVKRVEHEMEGGGGNHHHHQNHGWGWGWQMKEKEKEKLEPEDIGQLIFLGLLKLKKLLGLGAALKGLSLLPLLVLPFILCTLLFWGILVLLFVFLPAPAAGRDNHPTSSQQVGLSVIEAVESGGLKYEINER</sequence>
<feature type="transmembrane region" description="Helical" evidence="5">
    <location>
        <begin position="7"/>
        <end position="28"/>
    </location>
</feature>
<comment type="caution">
    <text evidence="6">The sequence shown here is derived from an EMBL/GenBank/DDBJ whole genome shotgun (WGS) entry which is preliminary data.</text>
</comment>
<dbReference type="GO" id="GO:0005385">
    <property type="term" value="F:zinc ion transmembrane transporter activity"/>
    <property type="evidence" value="ECO:0007669"/>
    <property type="project" value="TreeGrafter"/>
</dbReference>
<dbReference type="OrthoDB" id="448280at2759"/>
<dbReference type="PANTHER" id="PTHR11040:SF203">
    <property type="entry name" value="FI18611P1-RELATED"/>
    <property type="match status" value="1"/>
</dbReference>
<proteinExistence type="predicted"/>
<keyword evidence="3 5" id="KW-1133">Transmembrane helix</keyword>
<dbReference type="OMA" id="ISTIWEI"/>
<comment type="subcellular location">
    <subcellularLocation>
        <location evidence="1">Membrane</location>
        <topology evidence="1">Multi-pass membrane protein</topology>
    </subcellularLocation>
</comment>
<feature type="transmembrane region" description="Helical" evidence="5">
    <location>
        <begin position="244"/>
        <end position="267"/>
    </location>
</feature>
<evidence type="ECO:0000256" key="2">
    <source>
        <dbReference type="ARBA" id="ARBA00022692"/>
    </source>
</evidence>
<organism evidence="6 7">
    <name type="scientific">Folsomia candida</name>
    <name type="common">Springtail</name>
    <dbReference type="NCBI Taxonomy" id="158441"/>
    <lineage>
        <taxon>Eukaryota</taxon>
        <taxon>Metazoa</taxon>
        <taxon>Ecdysozoa</taxon>
        <taxon>Arthropoda</taxon>
        <taxon>Hexapoda</taxon>
        <taxon>Collembola</taxon>
        <taxon>Entomobryomorpha</taxon>
        <taxon>Isotomoidea</taxon>
        <taxon>Isotomidae</taxon>
        <taxon>Proisotominae</taxon>
        <taxon>Folsomia</taxon>
    </lineage>
</organism>
<evidence type="ECO:0000313" key="7">
    <source>
        <dbReference type="Proteomes" id="UP000198287"/>
    </source>
</evidence>
<dbReference type="Proteomes" id="UP000198287">
    <property type="component" value="Unassembled WGS sequence"/>
</dbReference>
<dbReference type="Pfam" id="PF02535">
    <property type="entry name" value="Zip"/>
    <property type="match status" value="1"/>
</dbReference>
<keyword evidence="7" id="KW-1185">Reference proteome</keyword>
<feature type="transmembrane region" description="Helical" evidence="5">
    <location>
        <begin position="273"/>
        <end position="293"/>
    </location>
</feature>
<feature type="transmembrane region" description="Helical" evidence="5">
    <location>
        <begin position="314"/>
        <end position="335"/>
    </location>
</feature>
<evidence type="ECO:0000256" key="1">
    <source>
        <dbReference type="ARBA" id="ARBA00004141"/>
    </source>
</evidence>
<keyword evidence="4 5" id="KW-0472">Membrane</keyword>
<reference evidence="6 7" key="1">
    <citation type="submission" date="2015-12" db="EMBL/GenBank/DDBJ databases">
        <title>The genome of Folsomia candida.</title>
        <authorList>
            <person name="Faddeeva A."/>
            <person name="Derks M.F."/>
            <person name="Anvar Y."/>
            <person name="Smit S."/>
            <person name="Van Straalen N."/>
            <person name="Roelofs D."/>
        </authorList>
    </citation>
    <scope>NUCLEOTIDE SEQUENCE [LARGE SCALE GENOMIC DNA]</scope>
    <source>
        <strain evidence="6 7">VU population</strain>
        <tissue evidence="6">Whole body</tissue>
    </source>
</reference>
<dbReference type="AlphaFoldDB" id="A0A226DH39"/>
<feature type="transmembrane region" description="Helical" evidence="5">
    <location>
        <begin position="48"/>
        <end position="69"/>
    </location>
</feature>
<dbReference type="InterPro" id="IPR003689">
    <property type="entry name" value="ZIP"/>
</dbReference>
<evidence type="ECO:0000256" key="3">
    <source>
        <dbReference type="ARBA" id="ARBA00022989"/>
    </source>
</evidence>
<feature type="transmembrane region" description="Helical" evidence="5">
    <location>
        <begin position="450"/>
        <end position="472"/>
    </location>
</feature>
<gene>
    <name evidence="6" type="ORF">Fcan01_20650</name>
</gene>
<dbReference type="PANTHER" id="PTHR11040">
    <property type="entry name" value="ZINC/IRON TRANSPORTER"/>
    <property type="match status" value="1"/>
</dbReference>
<protein>
    <submittedName>
        <fullName evidence="6">Zinc transporter ZIP3</fullName>
    </submittedName>
</protein>
<dbReference type="GO" id="GO:0005886">
    <property type="term" value="C:plasma membrane"/>
    <property type="evidence" value="ECO:0007669"/>
    <property type="project" value="TreeGrafter"/>
</dbReference>
<evidence type="ECO:0000256" key="4">
    <source>
        <dbReference type="ARBA" id="ARBA00023136"/>
    </source>
</evidence>